<organism evidence="2 3">
    <name type="scientific">Blastococcus jejuensis</name>
    <dbReference type="NCBI Taxonomy" id="351224"/>
    <lineage>
        <taxon>Bacteria</taxon>
        <taxon>Bacillati</taxon>
        <taxon>Actinomycetota</taxon>
        <taxon>Actinomycetes</taxon>
        <taxon>Geodermatophilales</taxon>
        <taxon>Geodermatophilaceae</taxon>
        <taxon>Blastococcus</taxon>
    </lineage>
</organism>
<protein>
    <submittedName>
        <fullName evidence="2">Uncharacterized protein</fullName>
    </submittedName>
</protein>
<comment type="caution">
    <text evidence="2">The sequence shown here is derived from an EMBL/GenBank/DDBJ whole genome shotgun (WGS) entry which is preliminary data.</text>
</comment>
<name>A0ABP6NTI3_9ACTN</name>
<dbReference type="Proteomes" id="UP001499924">
    <property type="component" value="Unassembled WGS sequence"/>
</dbReference>
<evidence type="ECO:0000313" key="2">
    <source>
        <dbReference type="EMBL" id="GAA3157120.1"/>
    </source>
</evidence>
<gene>
    <name evidence="2" type="ORF">GCM10010531_05540</name>
</gene>
<keyword evidence="1" id="KW-1133">Transmembrane helix</keyword>
<keyword evidence="1" id="KW-0812">Transmembrane</keyword>
<feature type="transmembrane region" description="Helical" evidence="1">
    <location>
        <begin position="20"/>
        <end position="41"/>
    </location>
</feature>
<evidence type="ECO:0000313" key="3">
    <source>
        <dbReference type="Proteomes" id="UP001499924"/>
    </source>
</evidence>
<accession>A0ABP6NTI3</accession>
<reference evidence="3" key="1">
    <citation type="journal article" date="2019" name="Int. J. Syst. Evol. Microbiol.">
        <title>The Global Catalogue of Microorganisms (GCM) 10K type strain sequencing project: providing services to taxonomists for standard genome sequencing and annotation.</title>
        <authorList>
            <consortium name="The Broad Institute Genomics Platform"/>
            <consortium name="The Broad Institute Genome Sequencing Center for Infectious Disease"/>
            <person name="Wu L."/>
            <person name="Ma J."/>
        </authorList>
    </citation>
    <scope>NUCLEOTIDE SEQUENCE [LARGE SCALE GENOMIC DNA]</scope>
    <source>
        <strain evidence="3">JCM 15614</strain>
    </source>
</reference>
<evidence type="ECO:0000256" key="1">
    <source>
        <dbReference type="SAM" id="Phobius"/>
    </source>
</evidence>
<keyword evidence="1" id="KW-0472">Membrane</keyword>
<proteinExistence type="predicted"/>
<dbReference type="EMBL" id="BAAAVV010000001">
    <property type="protein sequence ID" value="GAA3157120.1"/>
    <property type="molecule type" value="Genomic_DNA"/>
</dbReference>
<sequence length="94" mass="9746">MVGSSGAAMGFALSLLLQEAVRFFGWCAVGSFAVGVCWMACAAMGASRRSVAVGHGKPEEDEAQLRREAARGIAELELWLVAQPPQAQDPGGPG</sequence>
<keyword evidence="3" id="KW-1185">Reference proteome</keyword>